<dbReference type="InterPro" id="IPR001851">
    <property type="entry name" value="ABC_transp_permease"/>
</dbReference>
<evidence type="ECO:0000256" key="1">
    <source>
        <dbReference type="ARBA" id="ARBA00004651"/>
    </source>
</evidence>
<dbReference type="PANTHER" id="PTHR32196:SF72">
    <property type="entry name" value="RIBOSE IMPORT PERMEASE PROTEIN RBSC"/>
    <property type="match status" value="1"/>
</dbReference>
<keyword evidence="2" id="KW-1003">Cell membrane</keyword>
<feature type="transmembrane region" description="Helical" evidence="6">
    <location>
        <begin position="135"/>
        <end position="159"/>
    </location>
</feature>
<feature type="transmembrane region" description="Helical" evidence="6">
    <location>
        <begin position="29"/>
        <end position="45"/>
    </location>
</feature>
<feature type="transmembrane region" description="Helical" evidence="6">
    <location>
        <begin position="226"/>
        <end position="245"/>
    </location>
</feature>
<proteinExistence type="predicted"/>
<feature type="transmembrane region" description="Helical" evidence="6">
    <location>
        <begin position="166"/>
        <end position="190"/>
    </location>
</feature>
<reference evidence="8" key="1">
    <citation type="submission" date="2016-10" db="EMBL/GenBank/DDBJ databases">
        <authorList>
            <person name="Varghese N."/>
            <person name="Submissions S."/>
        </authorList>
    </citation>
    <scope>NUCLEOTIDE SEQUENCE [LARGE SCALE GENOMIC DNA]</scope>
    <source>
        <strain evidence="8">DSM 26893</strain>
    </source>
</reference>
<protein>
    <submittedName>
        <fullName evidence="7">AI-2 transport system permease protein</fullName>
    </submittedName>
</protein>
<organism evidence="7 8">
    <name type="scientific">Palleronia pelagia</name>
    <dbReference type="NCBI Taxonomy" id="387096"/>
    <lineage>
        <taxon>Bacteria</taxon>
        <taxon>Pseudomonadati</taxon>
        <taxon>Pseudomonadota</taxon>
        <taxon>Alphaproteobacteria</taxon>
        <taxon>Rhodobacterales</taxon>
        <taxon>Roseobacteraceae</taxon>
        <taxon>Palleronia</taxon>
    </lineage>
</organism>
<gene>
    <name evidence="7" type="ORF">SAMN04488011_102302</name>
</gene>
<evidence type="ECO:0000256" key="3">
    <source>
        <dbReference type="ARBA" id="ARBA00022692"/>
    </source>
</evidence>
<sequence>MWTTLTSEASDARNRASVISRPIRIGREVLLLIALGVLVAIFASQSEFFLSERNLTTILRNSVDLAVICAGMTIVIILGGIDVSVGGIVAVSAVLIGRAYQYDMPDMVVVPIGLAAGAALGAMNGAIIAKSRVPPIVATLGTMYIFIAVLFLVIGGVWISGLPNTLSFLVLGEFLGLPSGLFVIGAIYGLSWLMLRRTPWGQRVVAIGCDEHAARLVGIRVDRTKIQAYALLGLFAGLAAVLYVARLRNVEVNIGTNIALEAIAATILGGANIRGGIGSLLGTLMGVLFIKMTQNGLVLIGVSSLWETVVIGGLLIVVLVLDALETRRTS</sequence>
<evidence type="ECO:0000313" key="8">
    <source>
        <dbReference type="Proteomes" id="UP000199372"/>
    </source>
</evidence>
<comment type="subcellular location">
    <subcellularLocation>
        <location evidence="1">Cell membrane</location>
        <topology evidence="1">Multi-pass membrane protein</topology>
    </subcellularLocation>
</comment>
<feature type="transmembrane region" description="Helical" evidence="6">
    <location>
        <begin position="108"/>
        <end position="129"/>
    </location>
</feature>
<dbReference type="PANTHER" id="PTHR32196">
    <property type="entry name" value="ABC TRANSPORTER PERMEASE PROTEIN YPHD-RELATED-RELATED"/>
    <property type="match status" value="1"/>
</dbReference>
<feature type="transmembrane region" description="Helical" evidence="6">
    <location>
        <begin position="257"/>
        <end position="277"/>
    </location>
</feature>
<feature type="transmembrane region" description="Helical" evidence="6">
    <location>
        <begin position="65"/>
        <end position="96"/>
    </location>
</feature>
<keyword evidence="4 6" id="KW-1133">Transmembrane helix</keyword>
<dbReference type="AlphaFoldDB" id="A0A1H8DF99"/>
<keyword evidence="3 6" id="KW-0812">Transmembrane</keyword>
<evidence type="ECO:0000256" key="4">
    <source>
        <dbReference type="ARBA" id="ARBA00022989"/>
    </source>
</evidence>
<evidence type="ECO:0000256" key="5">
    <source>
        <dbReference type="ARBA" id="ARBA00023136"/>
    </source>
</evidence>
<dbReference type="GO" id="GO:0005886">
    <property type="term" value="C:plasma membrane"/>
    <property type="evidence" value="ECO:0007669"/>
    <property type="project" value="UniProtKB-SubCell"/>
</dbReference>
<dbReference type="Pfam" id="PF02653">
    <property type="entry name" value="BPD_transp_2"/>
    <property type="match status" value="1"/>
</dbReference>
<dbReference type="CDD" id="cd06579">
    <property type="entry name" value="TM_PBP1_transp_AraH_like"/>
    <property type="match status" value="1"/>
</dbReference>
<accession>A0A1H8DF99</accession>
<keyword evidence="8" id="KW-1185">Reference proteome</keyword>
<dbReference type="GO" id="GO:0022857">
    <property type="term" value="F:transmembrane transporter activity"/>
    <property type="evidence" value="ECO:0007669"/>
    <property type="project" value="InterPro"/>
</dbReference>
<feature type="transmembrane region" description="Helical" evidence="6">
    <location>
        <begin position="297"/>
        <end position="321"/>
    </location>
</feature>
<dbReference type="Proteomes" id="UP000199372">
    <property type="component" value="Unassembled WGS sequence"/>
</dbReference>
<keyword evidence="5 6" id="KW-0472">Membrane</keyword>
<dbReference type="OrthoDB" id="6384190at2"/>
<evidence type="ECO:0000256" key="2">
    <source>
        <dbReference type="ARBA" id="ARBA00022475"/>
    </source>
</evidence>
<evidence type="ECO:0000256" key="6">
    <source>
        <dbReference type="SAM" id="Phobius"/>
    </source>
</evidence>
<name>A0A1H8DF99_9RHOB</name>
<evidence type="ECO:0000313" key="7">
    <source>
        <dbReference type="EMBL" id="SEN05218.1"/>
    </source>
</evidence>
<dbReference type="EMBL" id="FOCM01000002">
    <property type="protein sequence ID" value="SEN05218.1"/>
    <property type="molecule type" value="Genomic_DNA"/>
</dbReference>